<evidence type="ECO:0000256" key="1">
    <source>
        <dbReference type="ARBA" id="ARBA00022741"/>
    </source>
</evidence>
<dbReference type="Gene3D" id="3.40.50.300">
    <property type="entry name" value="P-loop containing nucleotide triphosphate hydrolases"/>
    <property type="match status" value="1"/>
</dbReference>
<dbReference type="Proteomes" id="UP000509303">
    <property type="component" value="Chromosome"/>
</dbReference>
<dbReference type="GO" id="GO:0006355">
    <property type="term" value="P:regulation of DNA-templated transcription"/>
    <property type="evidence" value="ECO:0007669"/>
    <property type="project" value="InterPro"/>
</dbReference>
<feature type="region of interest" description="Disordered" evidence="4">
    <location>
        <begin position="326"/>
        <end position="358"/>
    </location>
</feature>
<dbReference type="Gene3D" id="1.25.40.10">
    <property type="entry name" value="Tetratricopeptide repeat domain"/>
    <property type="match status" value="1"/>
</dbReference>
<evidence type="ECO:0000256" key="2">
    <source>
        <dbReference type="ARBA" id="ARBA00022840"/>
    </source>
</evidence>
<dbReference type="GO" id="GO:0003677">
    <property type="term" value="F:DNA binding"/>
    <property type="evidence" value="ECO:0007669"/>
    <property type="project" value="InterPro"/>
</dbReference>
<evidence type="ECO:0000259" key="5">
    <source>
        <dbReference type="PROSITE" id="PS50043"/>
    </source>
</evidence>
<dbReference type="CDD" id="cd06170">
    <property type="entry name" value="LuxR_C_like"/>
    <property type="match status" value="1"/>
</dbReference>
<dbReference type="InterPro" id="IPR036388">
    <property type="entry name" value="WH-like_DNA-bd_sf"/>
</dbReference>
<name>A0A7H8N6F7_9ACTN</name>
<keyword evidence="7" id="KW-1185">Reference proteome</keyword>
<keyword evidence="2" id="KW-0067">ATP-binding</keyword>
<dbReference type="PRINTS" id="PR00038">
    <property type="entry name" value="HTHLUXR"/>
</dbReference>
<dbReference type="SUPFAM" id="SSF46894">
    <property type="entry name" value="C-terminal effector domain of the bipartite response regulators"/>
    <property type="match status" value="1"/>
</dbReference>
<evidence type="ECO:0000313" key="6">
    <source>
        <dbReference type="EMBL" id="QKW49991.1"/>
    </source>
</evidence>
<dbReference type="InterPro" id="IPR016032">
    <property type="entry name" value="Sig_transdc_resp-reg_C-effctor"/>
</dbReference>
<gene>
    <name evidence="6" type="ORF">HUT08_11040</name>
</gene>
<dbReference type="SUPFAM" id="SSF48452">
    <property type="entry name" value="TPR-like"/>
    <property type="match status" value="1"/>
</dbReference>
<dbReference type="PANTHER" id="PTHR16305:SF35">
    <property type="entry name" value="TRANSCRIPTIONAL ACTIVATOR DOMAIN"/>
    <property type="match status" value="1"/>
</dbReference>
<dbReference type="Pfam" id="PF00196">
    <property type="entry name" value="GerE"/>
    <property type="match status" value="1"/>
</dbReference>
<sequence length="1020" mass="107258">MTSSVLRRLGAPVLVGRTDEFRTLLDALTRPPSVALVEGEAGIGKTRLIRETLEAPAMRGRHVLLGACHPLREPFPYGPFFDLLRQLEGRVPARLGAVCGALRPYLPELADALPPAPEPLQDHRARQHRLFRAVRALLASLGQVVVVVEDLHWADDGTRDLVRFLIDEPPAGMATVLSYRREDLPGAGLPLGRAYRHPPGTTSVLIPLRPLDVSAVGSLTAAITGSTAVPAQLAAELHERTAGIPFVLEEVVRGLAASGFPAGWNAGRDTLDAMEVPTLLREAMADRMAALTPPAVAVVRAAAVLRIPATEDLIAAVAAGEPGLDGAAGDTPYADGSGPGDEGGADAGSGPLAGGEPFAGGADAGGGIREAVLAGVLYDVGDDRYGFRHPLAQQAVYGSLPGVDRRRLHRRAMARLAAAEPPPLVQLAYHARRAGDLEAWLRHGSAAAEAARELGDTAVAVEILEGLLSDPELRAGDRARLATQLSRAAVIGLAYRRAVALLRRIVLHCEMPDTVRGEIRLNLGLLLYNQAGNYEQGRADTEIAVEELREHPTLAARGMAALALASWGEHPYAVYQRWIVRAERLLTDRSDPALRLAVRGNHVTLRMMAGYPAAWAEAEELVGAGRTVAERLQVARLSGNLAEATTWLGHYAAAERFRHQGQRLAAECGSPWLQGIIDGTSLRLAWSVGDWQGLAERARRLIDMVQGVSGISADAHLVLGLLAVARGEWEEATEELDAAALGDPANAPSPILAAASGAMIRVWVARGELEAARAEAERAIARVRRKDIWVWGADLMPMAVAALVRCGRVADAEAAVAEYAAGIADRDAPLAAAALAACHGVLAYARGRCAQAVAAFEAASARYAALPRPYSAARAAEAAVRCRLDAPGPGRAGPAGAGAAGLGGVAGGGGVGATGGARLAGELAALAEQFAALGATRDAARCRRVLRGNGVSTPSRRGRRGYGDQLSPREREVARLVALGHTNREIADVLFLSPRTVEQHVAKVLRKLNVTSRGEVPGAS</sequence>
<dbReference type="PROSITE" id="PS50043">
    <property type="entry name" value="HTH_LUXR_2"/>
    <property type="match status" value="1"/>
</dbReference>
<dbReference type="InterPro" id="IPR011990">
    <property type="entry name" value="TPR-like_helical_dom_sf"/>
</dbReference>
<organism evidence="6 7">
    <name type="scientific">Streptomyces buecherae</name>
    <dbReference type="NCBI Taxonomy" id="2763006"/>
    <lineage>
        <taxon>Bacteria</taxon>
        <taxon>Bacillati</taxon>
        <taxon>Actinomycetota</taxon>
        <taxon>Actinomycetes</taxon>
        <taxon>Kitasatosporales</taxon>
        <taxon>Streptomycetaceae</taxon>
        <taxon>Streptomyces</taxon>
    </lineage>
</organism>
<dbReference type="EMBL" id="CP054929">
    <property type="protein sequence ID" value="QKW49991.1"/>
    <property type="molecule type" value="Genomic_DNA"/>
</dbReference>
<dbReference type="AlphaFoldDB" id="A0A7H8N6F7"/>
<evidence type="ECO:0000256" key="4">
    <source>
        <dbReference type="SAM" id="MobiDB-lite"/>
    </source>
</evidence>
<dbReference type="InterPro" id="IPR000792">
    <property type="entry name" value="Tscrpt_reg_LuxR_C"/>
</dbReference>
<dbReference type="PANTHER" id="PTHR16305">
    <property type="entry name" value="TESTICULAR SOLUBLE ADENYLYL CYCLASE"/>
    <property type="match status" value="1"/>
</dbReference>
<dbReference type="InterPro" id="IPR041664">
    <property type="entry name" value="AAA_16"/>
</dbReference>
<dbReference type="Gene3D" id="1.10.10.10">
    <property type="entry name" value="Winged helix-like DNA-binding domain superfamily/Winged helix DNA-binding domain"/>
    <property type="match status" value="1"/>
</dbReference>
<feature type="domain" description="HTH luxR-type" evidence="5">
    <location>
        <begin position="959"/>
        <end position="1020"/>
    </location>
</feature>
<dbReference type="InterPro" id="IPR019734">
    <property type="entry name" value="TPR_rpt"/>
</dbReference>
<accession>A0A7H8N6F7</accession>
<dbReference type="GO" id="GO:0005737">
    <property type="term" value="C:cytoplasm"/>
    <property type="evidence" value="ECO:0007669"/>
    <property type="project" value="TreeGrafter"/>
</dbReference>
<feature type="compositionally biased region" description="Gly residues" evidence="4">
    <location>
        <begin position="337"/>
        <end position="353"/>
    </location>
</feature>
<protein>
    <submittedName>
        <fullName evidence="6">AAA family ATPase</fullName>
    </submittedName>
</protein>
<dbReference type="InterPro" id="IPR027417">
    <property type="entry name" value="P-loop_NTPase"/>
</dbReference>
<dbReference type="SMART" id="SM00421">
    <property type="entry name" value="HTH_LUXR"/>
    <property type="match status" value="1"/>
</dbReference>
<evidence type="ECO:0000256" key="3">
    <source>
        <dbReference type="PROSITE-ProRule" id="PRU00339"/>
    </source>
</evidence>
<proteinExistence type="predicted"/>
<keyword evidence="3" id="KW-0802">TPR repeat</keyword>
<dbReference type="Pfam" id="PF13191">
    <property type="entry name" value="AAA_16"/>
    <property type="match status" value="1"/>
</dbReference>
<dbReference type="SUPFAM" id="SSF52540">
    <property type="entry name" value="P-loop containing nucleoside triphosphate hydrolases"/>
    <property type="match status" value="1"/>
</dbReference>
<keyword evidence="1" id="KW-0547">Nucleotide-binding</keyword>
<reference evidence="6 7" key="1">
    <citation type="submission" date="2020-06" db="EMBL/GenBank/DDBJ databases">
        <title>Genome mining for natural products.</title>
        <authorList>
            <person name="Zhang B."/>
            <person name="Shi J."/>
            <person name="Ge H."/>
        </authorList>
    </citation>
    <scope>NUCLEOTIDE SEQUENCE [LARGE SCALE GENOMIC DNA]</scope>
    <source>
        <strain evidence="6 7">NA00687</strain>
    </source>
</reference>
<dbReference type="RefSeq" id="WP_176161726.1">
    <property type="nucleotide sequence ID" value="NZ_CP054929.1"/>
</dbReference>
<feature type="repeat" description="TPR" evidence="3">
    <location>
        <begin position="713"/>
        <end position="746"/>
    </location>
</feature>
<dbReference type="GO" id="GO:0005524">
    <property type="term" value="F:ATP binding"/>
    <property type="evidence" value="ECO:0007669"/>
    <property type="project" value="UniProtKB-KW"/>
</dbReference>
<evidence type="ECO:0000313" key="7">
    <source>
        <dbReference type="Proteomes" id="UP000509303"/>
    </source>
</evidence>
<dbReference type="GO" id="GO:0004016">
    <property type="term" value="F:adenylate cyclase activity"/>
    <property type="evidence" value="ECO:0007669"/>
    <property type="project" value="TreeGrafter"/>
</dbReference>
<dbReference type="PROSITE" id="PS50005">
    <property type="entry name" value="TPR"/>
    <property type="match status" value="1"/>
</dbReference>